<dbReference type="GO" id="GO:0032259">
    <property type="term" value="P:methylation"/>
    <property type="evidence" value="ECO:0007669"/>
    <property type="project" value="UniProtKB-KW"/>
</dbReference>
<keyword evidence="4" id="KW-1133">Transmembrane helix</keyword>
<dbReference type="PANTHER" id="PTHR13610">
    <property type="entry name" value="METHYLTRANSFERASE DOMAIN-CONTAINING PROTEIN"/>
    <property type="match status" value="1"/>
</dbReference>
<dbReference type="eggNOG" id="COG0220">
    <property type="taxonomic scope" value="Bacteria"/>
</dbReference>
<evidence type="ECO:0000256" key="2">
    <source>
        <dbReference type="ARBA" id="ARBA00022679"/>
    </source>
</evidence>
<protein>
    <recommendedName>
        <fullName evidence="7">Trans-aconitate methyltransferase</fullName>
    </recommendedName>
</protein>
<evidence type="ECO:0000256" key="4">
    <source>
        <dbReference type="SAM" id="Phobius"/>
    </source>
</evidence>
<dbReference type="InterPro" id="IPR029063">
    <property type="entry name" value="SAM-dependent_MTases_sf"/>
</dbReference>
<dbReference type="EMBL" id="AWGB01000004">
    <property type="protein sequence ID" value="ESQ94246.1"/>
    <property type="molecule type" value="Genomic_DNA"/>
</dbReference>
<evidence type="ECO:0008006" key="7">
    <source>
        <dbReference type="Google" id="ProtNLM"/>
    </source>
</evidence>
<reference evidence="5 6" key="1">
    <citation type="journal article" date="2014" name="Nature">
        <title>Sequential evolution of bacterial morphology by co-option of a developmental regulator.</title>
        <authorList>
            <person name="Jiang C."/>
            <person name="Brown P.J."/>
            <person name="Ducret A."/>
            <person name="Brun Y.V."/>
        </authorList>
    </citation>
    <scope>NUCLEOTIDE SEQUENCE [LARGE SCALE GENOMIC DNA]</scope>
    <source>
        <strain evidence="5 6">DSM 16100</strain>
    </source>
</reference>
<dbReference type="OrthoDB" id="281208at2"/>
<keyword evidence="4" id="KW-0812">Transmembrane</keyword>
<feature type="transmembrane region" description="Helical" evidence="4">
    <location>
        <begin position="67"/>
        <end position="94"/>
    </location>
</feature>
<feature type="transmembrane region" description="Helical" evidence="4">
    <location>
        <begin position="12"/>
        <end position="28"/>
    </location>
</feature>
<keyword evidence="2" id="KW-0808">Transferase</keyword>
<dbReference type="GO" id="GO:0016279">
    <property type="term" value="F:protein-lysine N-methyltransferase activity"/>
    <property type="evidence" value="ECO:0007669"/>
    <property type="project" value="InterPro"/>
</dbReference>
<dbReference type="Gene3D" id="3.40.50.150">
    <property type="entry name" value="Vaccinia Virus protein VP39"/>
    <property type="match status" value="1"/>
</dbReference>
<dbReference type="RefSeq" id="WP_018080161.1">
    <property type="nucleotide sequence ID" value="NZ_AQWM01000001.1"/>
</dbReference>
<name>V4Q0V2_9CAUL</name>
<proteinExistence type="predicted"/>
<keyword evidence="3" id="KW-0949">S-adenosyl-L-methionine</keyword>
<sequence>MNRLSQQALPWIKVLLSQALVIAALWFLGDKIPVHGLLRLVLLGFVAAVIGRFMGLSWFWIPIQVLLPLAVAFNAAVPAWAYLVAFVLCGLIYWNSASEQVPFYMTNRKTWQAISDLTGEATSFVDLGSGMGGVVAFVSSAHPNLKAFGFETAPLVYLGSKIYMLFAASANAKVIYKNIWHADLADYDVVYCFLSPVPMPRMFDKAKAEMRAGTLLISNSFPVPDHEPDRIVSVDDHRQTQLYVYVM</sequence>
<dbReference type="SUPFAM" id="SSF53335">
    <property type="entry name" value="S-adenosyl-L-methionine-dependent methyltransferases"/>
    <property type="match status" value="1"/>
</dbReference>
<dbReference type="Proteomes" id="UP000017837">
    <property type="component" value="Unassembled WGS sequence"/>
</dbReference>
<keyword evidence="1" id="KW-0489">Methyltransferase</keyword>
<evidence type="ECO:0000313" key="5">
    <source>
        <dbReference type="EMBL" id="ESQ94246.1"/>
    </source>
</evidence>
<feature type="transmembrane region" description="Helical" evidence="4">
    <location>
        <begin position="40"/>
        <end position="61"/>
    </location>
</feature>
<dbReference type="STRING" id="1121022.GCA_000376105_00489"/>
<comment type="caution">
    <text evidence="5">The sequence shown here is derived from an EMBL/GenBank/DDBJ whole genome shotgun (WGS) entry which is preliminary data.</text>
</comment>
<dbReference type="AlphaFoldDB" id="V4Q0V2"/>
<accession>V4Q0V2</accession>
<gene>
    <name evidence="5" type="ORF">ABENE_01680</name>
</gene>
<evidence type="ECO:0000256" key="1">
    <source>
        <dbReference type="ARBA" id="ARBA00022603"/>
    </source>
</evidence>
<evidence type="ECO:0000256" key="3">
    <source>
        <dbReference type="ARBA" id="ARBA00022691"/>
    </source>
</evidence>
<evidence type="ECO:0000313" key="6">
    <source>
        <dbReference type="Proteomes" id="UP000017837"/>
    </source>
</evidence>
<dbReference type="InterPro" id="IPR026170">
    <property type="entry name" value="FAM173A/B"/>
</dbReference>
<dbReference type="PATRIC" id="fig|1121022.4.peg.335"/>
<keyword evidence="4" id="KW-0472">Membrane</keyword>
<keyword evidence="6" id="KW-1185">Reference proteome</keyword>
<dbReference type="PANTHER" id="PTHR13610:SF9">
    <property type="entry name" value="FI06469P"/>
    <property type="match status" value="1"/>
</dbReference>
<organism evidence="5 6">
    <name type="scientific">Asticcacaulis benevestitus DSM 16100 = ATCC BAA-896</name>
    <dbReference type="NCBI Taxonomy" id="1121022"/>
    <lineage>
        <taxon>Bacteria</taxon>
        <taxon>Pseudomonadati</taxon>
        <taxon>Pseudomonadota</taxon>
        <taxon>Alphaproteobacteria</taxon>
        <taxon>Caulobacterales</taxon>
        <taxon>Caulobacteraceae</taxon>
        <taxon>Asticcacaulis</taxon>
    </lineage>
</organism>